<protein>
    <submittedName>
        <fullName evidence="1">Uncharacterized protein</fullName>
    </submittedName>
</protein>
<dbReference type="RefSeq" id="WP_238193551.1">
    <property type="nucleotide sequence ID" value="NZ_BPQJ01000068.1"/>
</dbReference>
<accession>A0AA37HIQ9</accession>
<dbReference type="AlphaFoldDB" id="A0AA37HIQ9"/>
<proteinExistence type="predicted"/>
<evidence type="ECO:0000313" key="2">
    <source>
        <dbReference type="Proteomes" id="UP001055286"/>
    </source>
</evidence>
<keyword evidence="2" id="KW-1185">Reference proteome</keyword>
<dbReference type="EMBL" id="BPQJ01000068">
    <property type="protein sequence ID" value="GJD66542.1"/>
    <property type="molecule type" value="Genomic_DNA"/>
</dbReference>
<gene>
    <name evidence="1" type="ORF">MPEAHAMD_6740</name>
</gene>
<reference evidence="1" key="1">
    <citation type="journal article" date="2016" name="Front. Microbiol.">
        <title>Genome Sequence of the Piezophilic, Mesophilic Sulfate-Reducing Bacterium Desulfovibrio indicus J2T.</title>
        <authorList>
            <person name="Cao J."/>
            <person name="Maignien L."/>
            <person name="Shao Z."/>
            <person name="Alain K."/>
            <person name="Jebbar M."/>
        </authorList>
    </citation>
    <scope>NUCLEOTIDE SEQUENCE</scope>
    <source>
        <strain evidence="1">JCM 32048</strain>
    </source>
</reference>
<organism evidence="1 2">
    <name type="scientific">Methylobacterium frigidaeris</name>
    <dbReference type="NCBI Taxonomy" id="2038277"/>
    <lineage>
        <taxon>Bacteria</taxon>
        <taxon>Pseudomonadati</taxon>
        <taxon>Pseudomonadota</taxon>
        <taxon>Alphaproteobacteria</taxon>
        <taxon>Hyphomicrobiales</taxon>
        <taxon>Methylobacteriaceae</taxon>
        <taxon>Methylobacterium</taxon>
    </lineage>
</organism>
<dbReference type="Proteomes" id="UP001055286">
    <property type="component" value="Unassembled WGS sequence"/>
</dbReference>
<name>A0AA37HIQ9_9HYPH</name>
<sequence>MTVTLKDLLTLIQKNPDIVNQLQALANQSQTAIQSPLAVNHGRACPSLSNLALAQVTFFDNGIHRAKNRPEFAFTFEFWAGDTSTLKLNRPTWKKSFPLVHYDRFKSKIESLKDCGSITEEFHNSLITAYQHIEPEPNQDITVFLGLAADKTPGVGTAFIDGHFVYALVKNRRPTYLEFIVNDQSLSFTRFSSTDLKGNPLKGNAEAQARYDLTGKFYDNWPT</sequence>
<reference evidence="1" key="2">
    <citation type="submission" date="2021-08" db="EMBL/GenBank/DDBJ databases">
        <authorList>
            <person name="Tani A."/>
            <person name="Ola A."/>
            <person name="Ogura Y."/>
            <person name="Katsura K."/>
            <person name="Hayashi T."/>
        </authorList>
    </citation>
    <scope>NUCLEOTIDE SEQUENCE</scope>
    <source>
        <strain evidence="1">JCM 32048</strain>
    </source>
</reference>
<evidence type="ECO:0000313" key="1">
    <source>
        <dbReference type="EMBL" id="GJD66542.1"/>
    </source>
</evidence>
<comment type="caution">
    <text evidence="1">The sequence shown here is derived from an EMBL/GenBank/DDBJ whole genome shotgun (WGS) entry which is preliminary data.</text>
</comment>